<comment type="subcellular location">
    <subcellularLocation>
        <location evidence="1">Golgi apparatus membrane</location>
        <topology evidence="1">Peripheral membrane protein</topology>
        <orientation evidence="1">Cytoplasmic side</orientation>
    </subcellularLocation>
</comment>
<feature type="region of interest" description="Disordered" evidence="5">
    <location>
        <begin position="289"/>
        <end position="309"/>
    </location>
</feature>
<evidence type="ECO:0000256" key="5">
    <source>
        <dbReference type="SAM" id="MobiDB-lite"/>
    </source>
</evidence>
<dbReference type="InterPro" id="IPR008628">
    <property type="entry name" value="GPP34-like"/>
</dbReference>
<reference evidence="6" key="2">
    <citation type="submission" date="2020-09" db="EMBL/GenBank/DDBJ databases">
        <authorList>
            <person name="Sun Q."/>
            <person name="Zhou Y."/>
        </authorList>
    </citation>
    <scope>NUCLEOTIDE SEQUENCE</scope>
    <source>
        <strain evidence="6">CGMCC 4.7368</strain>
    </source>
</reference>
<protein>
    <recommendedName>
        <fullName evidence="8">GPP34 family phosphoprotein</fullName>
    </recommendedName>
</protein>
<dbReference type="GO" id="GO:0012505">
    <property type="term" value="C:endomembrane system"/>
    <property type="evidence" value="ECO:0007669"/>
    <property type="project" value="UniProtKB-ARBA"/>
</dbReference>
<evidence type="ECO:0008006" key="8">
    <source>
        <dbReference type="Google" id="ProtNLM"/>
    </source>
</evidence>
<proteinExistence type="predicted"/>
<comment type="caution">
    <text evidence="6">The sequence shown here is derived from an EMBL/GenBank/DDBJ whole genome shotgun (WGS) entry which is preliminary data.</text>
</comment>
<keyword evidence="2" id="KW-0333">Golgi apparatus</keyword>
<keyword evidence="3" id="KW-0446">Lipid-binding</keyword>
<evidence type="ECO:0000256" key="1">
    <source>
        <dbReference type="ARBA" id="ARBA00004255"/>
    </source>
</evidence>
<dbReference type="Proteomes" id="UP000646523">
    <property type="component" value="Unassembled WGS sequence"/>
</dbReference>
<evidence type="ECO:0000313" key="7">
    <source>
        <dbReference type="Proteomes" id="UP000646523"/>
    </source>
</evidence>
<reference evidence="6" key="1">
    <citation type="journal article" date="2014" name="Int. J. Syst. Evol. Microbiol.">
        <title>Complete genome sequence of Corynebacterium casei LMG S-19264T (=DSM 44701T), isolated from a smear-ripened cheese.</title>
        <authorList>
            <consortium name="US DOE Joint Genome Institute (JGI-PGF)"/>
            <person name="Walter F."/>
            <person name="Albersmeier A."/>
            <person name="Kalinowski J."/>
            <person name="Ruckert C."/>
        </authorList>
    </citation>
    <scope>NUCLEOTIDE SEQUENCE</scope>
    <source>
        <strain evidence="6">CGMCC 4.7368</strain>
    </source>
</reference>
<keyword evidence="4" id="KW-0472">Membrane</keyword>
<dbReference type="AlphaFoldDB" id="A0A917YPX1"/>
<dbReference type="InterPro" id="IPR038261">
    <property type="entry name" value="GPP34-like_sf"/>
</dbReference>
<name>A0A917YPX1_9ACTN</name>
<evidence type="ECO:0000256" key="2">
    <source>
        <dbReference type="ARBA" id="ARBA00023034"/>
    </source>
</evidence>
<dbReference type="GO" id="GO:0070273">
    <property type="term" value="F:phosphatidylinositol-4-phosphate binding"/>
    <property type="evidence" value="ECO:0007669"/>
    <property type="project" value="InterPro"/>
</dbReference>
<sequence>MAGGLGWCCWGRPLRKLWGGDGDEESQVTEDHTRVGVESGSGYESGGTASGSAGPGSAPVQLSLPEEILLLSYRNGVAYDDERSAIACAGAELGELALRRRVQVTARKFRLFGVQVYGSGAIRVLDPAPTGLAWADELMAELERLEKSRRRLMPFATARTSSESRPVSLDKWLRLRGDKALLLHREALTERRVLFHSPGSRPRQEERHYPDPSVRNELISRLRAVGDGRVPLDEHMLLLLNLMAEAGLNDELGLTSSTSQRFNRVHGNGAAGALSEEMRETSAMLAVSISRRSRGDGGGSDGDGGDGGE</sequence>
<feature type="region of interest" description="Disordered" evidence="5">
    <location>
        <begin position="20"/>
        <end position="58"/>
    </location>
</feature>
<gene>
    <name evidence="6" type="ORF">GCM10012289_00880</name>
</gene>
<accession>A0A917YPX1</accession>
<dbReference type="Pfam" id="PF05719">
    <property type="entry name" value="GPP34"/>
    <property type="match status" value="1"/>
</dbReference>
<dbReference type="Gene3D" id="1.10.3630.10">
    <property type="entry name" value="yeast vps74-n-term truncation variant domain like"/>
    <property type="match status" value="1"/>
</dbReference>
<evidence type="ECO:0000256" key="3">
    <source>
        <dbReference type="ARBA" id="ARBA00023121"/>
    </source>
</evidence>
<dbReference type="EMBL" id="BMNH01000001">
    <property type="protein sequence ID" value="GGO60610.1"/>
    <property type="molecule type" value="Genomic_DNA"/>
</dbReference>
<dbReference type="GO" id="GO:0005737">
    <property type="term" value="C:cytoplasm"/>
    <property type="evidence" value="ECO:0007669"/>
    <property type="project" value="UniProtKB-ARBA"/>
</dbReference>
<evidence type="ECO:0000313" key="6">
    <source>
        <dbReference type="EMBL" id="GGO60610.1"/>
    </source>
</evidence>
<evidence type="ECO:0000256" key="4">
    <source>
        <dbReference type="ARBA" id="ARBA00023136"/>
    </source>
</evidence>
<organism evidence="6 7">
    <name type="scientific">Nonomuraea cavernae</name>
    <dbReference type="NCBI Taxonomy" id="2045107"/>
    <lineage>
        <taxon>Bacteria</taxon>
        <taxon>Bacillati</taxon>
        <taxon>Actinomycetota</taxon>
        <taxon>Actinomycetes</taxon>
        <taxon>Streptosporangiales</taxon>
        <taxon>Streptosporangiaceae</taxon>
        <taxon>Nonomuraea</taxon>
    </lineage>
</organism>
<keyword evidence="7" id="KW-1185">Reference proteome</keyword>